<dbReference type="InterPro" id="IPR050092">
    <property type="entry name" value="RNase_H"/>
</dbReference>
<comment type="subcellular location">
    <subcellularLocation>
        <location evidence="10">Cytoplasm</location>
    </subcellularLocation>
</comment>
<dbReference type="SUPFAM" id="SSF53098">
    <property type="entry name" value="Ribonuclease H-like"/>
    <property type="match status" value="1"/>
</dbReference>
<dbReference type="Gene3D" id="3.30.420.10">
    <property type="entry name" value="Ribonuclease H-like superfamily/Ribonuclease H"/>
    <property type="match status" value="1"/>
</dbReference>
<evidence type="ECO:0000256" key="4">
    <source>
        <dbReference type="ARBA" id="ARBA00012180"/>
    </source>
</evidence>
<evidence type="ECO:0000313" key="13">
    <source>
        <dbReference type="Proteomes" id="UP001595740"/>
    </source>
</evidence>
<evidence type="ECO:0000256" key="5">
    <source>
        <dbReference type="ARBA" id="ARBA00022722"/>
    </source>
</evidence>
<reference evidence="13" key="1">
    <citation type="journal article" date="2019" name="Int. J. Syst. Evol. Microbiol.">
        <title>The Global Catalogue of Microorganisms (GCM) 10K type strain sequencing project: providing services to taxonomists for standard genome sequencing and annotation.</title>
        <authorList>
            <consortium name="The Broad Institute Genomics Platform"/>
            <consortium name="The Broad Institute Genome Sequencing Center for Infectious Disease"/>
            <person name="Wu L."/>
            <person name="Ma J."/>
        </authorList>
    </citation>
    <scope>NUCLEOTIDE SEQUENCE [LARGE SCALE GENOMIC DNA]</scope>
    <source>
        <strain evidence="13">KCTC 42875</strain>
    </source>
</reference>
<evidence type="ECO:0000256" key="8">
    <source>
        <dbReference type="ARBA" id="ARBA00022801"/>
    </source>
</evidence>
<evidence type="ECO:0000259" key="11">
    <source>
        <dbReference type="PROSITE" id="PS50879"/>
    </source>
</evidence>
<dbReference type="CDD" id="cd09278">
    <property type="entry name" value="RNase_HI_prokaryote_like"/>
    <property type="match status" value="1"/>
</dbReference>
<dbReference type="PANTHER" id="PTHR10642:SF26">
    <property type="entry name" value="RIBONUCLEASE H1"/>
    <property type="match status" value="1"/>
</dbReference>
<feature type="binding site" evidence="10">
    <location>
        <position position="52"/>
    </location>
    <ligand>
        <name>Mg(2+)</name>
        <dbReference type="ChEBI" id="CHEBI:18420"/>
        <label>1</label>
    </ligand>
</feature>
<evidence type="ECO:0000256" key="10">
    <source>
        <dbReference type="HAMAP-Rule" id="MF_00042"/>
    </source>
</evidence>
<dbReference type="PROSITE" id="PS50879">
    <property type="entry name" value="RNASE_H_1"/>
    <property type="match status" value="1"/>
</dbReference>
<evidence type="ECO:0000256" key="1">
    <source>
        <dbReference type="ARBA" id="ARBA00000077"/>
    </source>
</evidence>
<keyword evidence="9 10" id="KW-0460">Magnesium</keyword>
<evidence type="ECO:0000256" key="7">
    <source>
        <dbReference type="ARBA" id="ARBA00022759"/>
    </source>
</evidence>
<dbReference type="Proteomes" id="UP001595740">
    <property type="component" value="Unassembled WGS sequence"/>
</dbReference>
<dbReference type="InterPro" id="IPR012337">
    <property type="entry name" value="RNaseH-like_sf"/>
</dbReference>
<dbReference type="RefSeq" id="WP_386758953.1">
    <property type="nucleotide sequence ID" value="NZ_JBHRXK010000003.1"/>
</dbReference>
<feature type="binding site" evidence="10">
    <location>
        <position position="14"/>
    </location>
    <ligand>
        <name>Mg(2+)</name>
        <dbReference type="ChEBI" id="CHEBI:18420"/>
        <label>2</label>
    </ligand>
</feature>
<keyword evidence="8 10" id="KW-0378">Hydrolase</keyword>
<comment type="caution">
    <text evidence="12">The sequence shown here is derived from an EMBL/GenBank/DDBJ whole genome shotgun (WGS) entry which is preliminary data.</text>
</comment>
<feature type="domain" description="RNase H type-1" evidence="11">
    <location>
        <begin position="5"/>
        <end position="146"/>
    </location>
</feature>
<accession>A0ABV7RNK6</accession>
<dbReference type="InterPro" id="IPR022892">
    <property type="entry name" value="RNaseHI"/>
</dbReference>
<dbReference type="InterPro" id="IPR002156">
    <property type="entry name" value="RNaseH_domain"/>
</dbReference>
<organism evidence="12 13">
    <name type="scientific">Lysobacter cavernae</name>
    <dbReference type="NCBI Taxonomy" id="1685901"/>
    <lineage>
        <taxon>Bacteria</taxon>
        <taxon>Pseudomonadati</taxon>
        <taxon>Pseudomonadota</taxon>
        <taxon>Gammaproteobacteria</taxon>
        <taxon>Lysobacterales</taxon>
        <taxon>Lysobacteraceae</taxon>
        <taxon>Lysobacter</taxon>
    </lineage>
</organism>
<protein>
    <recommendedName>
        <fullName evidence="4 10">Ribonuclease H</fullName>
        <shortName evidence="10">RNase H</shortName>
        <ecNumber evidence="4 10">3.1.26.4</ecNumber>
    </recommendedName>
</protein>
<comment type="similarity">
    <text evidence="2 10">Belongs to the RNase H family.</text>
</comment>
<keyword evidence="6 10" id="KW-0479">Metal-binding</keyword>
<evidence type="ECO:0000256" key="9">
    <source>
        <dbReference type="ARBA" id="ARBA00022842"/>
    </source>
</evidence>
<evidence type="ECO:0000256" key="3">
    <source>
        <dbReference type="ARBA" id="ARBA00011245"/>
    </source>
</evidence>
<dbReference type="HAMAP" id="MF_00042">
    <property type="entry name" value="RNase_H"/>
    <property type="match status" value="1"/>
</dbReference>
<dbReference type="EC" id="3.1.26.4" evidence="4 10"/>
<dbReference type="NCBIfam" id="NF001236">
    <property type="entry name" value="PRK00203.1"/>
    <property type="match status" value="1"/>
</dbReference>
<dbReference type="PANTHER" id="PTHR10642">
    <property type="entry name" value="RIBONUCLEASE H1"/>
    <property type="match status" value="1"/>
</dbReference>
<gene>
    <name evidence="10 12" type="primary">rnhA</name>
    <name evidence="12" type="ORF">ACFOLC_09310</name>
</gene>
<keyword evidence="5 10" id="KW-0540">Nuclease</keyword>
<keyword evidence="10" id="KW-0963">Cytoplasm</keyword>
<feature type="binding site" evidence="10">
    <location>
        <position position="74"/>
    </location>
    <ligand>
        <name>Mg(2+)</name>
        <dbReference type="ChEBI" id="CHEBI:18420"/>
        <label>1</label>
    </ligand>
</feature>
<dbReference type="InterPro" id="IPR036397">
    <property type="entry name" value="RNaseH_sf"/>
</dbReference>
<sequence length="155" mass="17429">MTSNTKKHIEAHTDGACLGNPGPGGWAALLRYNGRERELAGGEADTTNNRMELMAAIMALEALSEPCEVMLQTDSQYVRQGITEWIGNWVRRGWKTAGGDPVKNRDLWERLHAAAQRHTVEWRWVKGHSGDPDNERVDVLARNEALRFRQPAAVR</sequence>
<feature type="binding site" evidence="10">
    <location>
        <position position="138"/>
    </location>
    <ligand>
        <name>Mg(2+)</name>
        <dbReference type="ChEBI" id="CHEBI:18420"/>
        <label>2</label>
    </ligand>
</feature>
<keyword evidence="7 10" id="KW-0255">Endonuclease</keyword>
<comment type="function">
    <text evidence="10">Endonuclease that specifically degrades the RNA of RNA-DNA hybrids.</text>
</comment>
<dbReference type="EMBL" id="JBHRXK010000003">
    <property type="protein sequence ID" value="MFC3551209.1"/>
    <property type="molecule type" value="Genomic_DNA"/>
</dbReference>
<comment type="cofactor">
    <cofactor evidence="10">
        <name>Mg(2+)</name>
        <dbReference type="ChEBI" id="CHEBI:18420"/>
    </cofactor>
    <text evidence="10">Binds 1 Mg(2+) ion per subunit. May bind a second metal ion at a regulatory site, or after substrate binding.</text>
</comment>
<dbReference type="Pfam" id="PF00075">
    <property type="entry name" value="RNase_H"/>
    <property type="match status" value="1"/>
</dbReference>
<feature type="binding site" evidence="10">
    <location>
        <position position="14"/>
    </location>
    <ligand>
        <name>Mg(2+)</name>
        <dbReference type="ChEBI" id="CHEBI:18420"/>
        <label>1</label>
    </ligand>
</feature>
<evidence type="ECO:0000313" key="12">
    <source>
        <dbReference type="EMBL" id="MFC3551209.1"/>
    </source>
</evidence>
<comment type="catalytic activity">
    <reaction evidence="1 10">
        <text>Endonucleolytic cleavage to 5'-phosphomonoester.</text>
        <dbReference type="EC" id="3.1.26.4"/>
    </reaction>
</comment>
<comment type="subunit">
    <text evidence="3 10">Monomer.</text>
</comment>
<proteinExistence type="inferred from homology"/>
<keyword evidence="13" id="KW-1185">Reference proteome</keyword>
<dbReference type="GO" id="GO:0004523">
    <property type="term" value="F:RNA-DNA hybrid ribonuclease activity"/>
    <property type="evidence" value="ECO:0007669"/>
    <property type="project" value="UniProtKB-EC"/>
</dbReference>
<evidence type="ECO:0000256" key="6">
    <source>
        <dbReference type="ARBA" id="ARBA00022723"/>
    </source>
</evidence>
<evidence type="ECO:0000256" key="2">
    <source>
        <dbReference type="ARBA" id="ARBA00005300"/>
    </source>
</evidence>
<name>A0ABV7RNK6_9GAMM</name>